<geneLocation type="plasmid" evidence="2 3">
    <name>pBb144S4a</name>
</geneLocation>
<protein>
    <submittedName>
        <fullName evidence="1">Uncharacterized protein</fullName>
    </submittedName>
</protein>
<evidence type="ECO:0000313" key="2">
    <source>
        <dbReference type="EMBL" id="UEM17927.1"/>
    </source>
</evidence>
<dbReference type="RefSeq" id="WP_208089729.1">
    <property type="nucleotide sequence ID" value="NZ_CP086137.1"/>
</dbReference>
<dbReference type="EMBL" id="JAGEMI010000004">
    <property type="protein sequence ID" value="MBO1869187.1"/>
    <property type="molecule type" value="Genomic_DNA"/>
</dbReference>
<dbReference type="KEGG" id="bban:J4G43_052905"/>
<gene>
    <name evidence="2" type="ORF">J4G43_052905</name>
    <name evidence="1" type="ORF">J4G43_53315</name>
</gene>
<evidence type="ECO:0000313" key="1">
    <source>
        <dbReference type="EMBL" id="MBO1869187.1"/>
    </source>
</evidence>
<evidence type="ECO:0000313" key="3">
    <source>
        <dbReference type="Proteomes" id="UP000664702"/>
    </source>
</evidence>
<dbReference type="Proteomes" id="UP000664702">
    <property type="component" value="Plasmid pBb144S4a"/>
</dbReference>
<reference evidence="2 3" key="2">
    <citation type="journal article" date="2022" name="Int. J. Syst. Evol. Microbiol.">
        <title>Strains of Bradyrhizobium barranii sp. nov. associated with legumes native to Canada are symbionts of soybeans and belong to different subspecies (subsp. barranii subsp. nov. and subsp. apii subsp. nov.) and symbiovars (sv. glycinearum and sv. septentrionale).</title>
        <authorList>
            <person name="Bromfield E.S.P."/>
            <person name="Cloutier S."/>
            <person name="Wasai-Hara S."/>
            <person name="Minamisawa K."/>
        </authorList>
    </citation>
    <scope>NUCLEOTIDE SEQUENCE [LARGE SCALE GENOMIC DNA]</scope>
    <source>
        <strain evidence="3">144S4</strain>
        <plasmid evidence="2 3">pBb144S4a</plasmid>
    </source>
</reference>
<accession>A0A939MFX3</accession>
<dbReference type="AlphaFoldDB" id="A0A939MFX3"/>
<proteinExistence type="predicted"/>
<name>A0A939MFX3_9BRAD</name>
<dbReference type="EMBL" id="CP086137">
    <property type="protein sequence ID" value="UEM17927.1"/>
    <property type="molecule type" value="Genomic_DNA"/>
</dbReference>
<sequence length="250" mass="28920">MKLHWQVTDADIQRVRRLIEQQKGNAFVKARLERNCAAVKEPIGRARFWQQMVCMRLTSQQNSSPNGPVARFSRQQPFLLGYDIISKSNDREGLITRVLNEWRGIRHVPTIADQLSHNFAMLEQGEWDRSLNECNRLTTNVSRVTEIDVARYIQDTFSGFGPKQSRNLLQSLWLTRYEIPIDSRVIDWLNEEFQFPVRLSSEALSDINYYIFVSDGIQELCEKSGVIPCVFDAAIFALKDGDNWTAENAF</sequence>
<organism evidence="1">
    <name type="scientific">Bradyrhizobium barranii subsp. barranii</name>
    <dbReference type="NCBI Taxonomy" id="2823807"/>
    <lineage>
        <taxon>Bacteria</taxon>
        <taxon>Pseudomonadati</taxon>
        <taxon>Pseudomonadota</taxon>
        <taxon>Alphaproteobacteria</taxon>
        <taxon>Hyphomicrobiales</taxon>
        <taxon>Nitrobacteraceae</taxon>
        <taxon>Bradyrhizobium</taxon>
        <taxon>Bradyrhizobium barranii</taxon>
    </lineage>
</organism>
<keyword evidence="2" id="KW-0614">Plasmid</keyword>
<reference evidence="1" key="1">
    <citation type="submission" date="2021-03" db="EMBL/GenBank/DDBJ databases">
        <title>Whole Genome Sequence of Bradyrhizobium sp. Strain 144S4.</title>
        <authorList>
            <person name="Bromfield E.S.P."/>
            <person name="Cloutier S."/>
        </authorList>
    </citation>
    <scope>NUCLEOTIDE SEQUENCE [LARGE SCALE GENOMIC DNA]</scope>
    <source>
        <strain evidence="1">144S4</strain>
    </source>
</reference>